<dbReference type="EMBL" id="AP024238">
    <property type="protein sequence ID" value="BCO28889.1"/>
    <property type="molecule type" value="Genomic_DNA"/>
</dbReference>
<name>A0ABM7MRI9_9BURK</name>
<reference evidence="1 2" key="1">
    <citation type="journal article" date="2021" name="Microbiol. Spectr.">
        <title>A Single Bacterium Capable of Oxidation and Reduction of Iron at Circumneutral pH.</title>
        <authorList>
            <person name="Kato S."/>
            <person name="Ohkuma M."/>
        </authorList>
    </citation>
    <scope>NUCLEOTIDE SEQUENCE [LARGE SCALE GENOMIC DNA]</scope>
    <source>
        <strain evidence="1 2">MIZ03</strain>
    </source>
</reference>
<sequence length="319" mass="36343">MKWRKLGKIFDPTQHVLPNNCVEFAQSPQTLVLEDRVRIFFSTRVRDHIGKYLSHVAFVDFDPTLTHILQVSTHEVIPLGELGCFDEHGIFPMHVMADGARVLAYTTGWNRKVSVSVDAAIGLAISHDGGLHFEKYGTGPIMASSLHEPFLVGDSFVMRRGDTYHMWYIFGSQWKKYSDAEAPDRVYKIAHAMSSDGIQWTRDGRPIISDKLNADECQALPTVIELDGRYHMYFCYRQAHGFRNQRESAYRLGYAYSEDLTHWTRQDAEAGIDVSAEGWDSQMQCYPHVFQLNGAIYMLYNGNEFGRTGFGLAILEETP</sequence>
<dbReference type="Proteomes" id="UP000824366">
    <property type="component" value="Chromosome"/>
</dbReference>
<evidence type="ECO:0000313" key="2">
    <source>
        <dbReference type="Proteomes" id="UP000824366"/>
    </source>
</evidence>
<dbReference type="Gene3D" id="2.115.10.20">
    <property type="entry name" value="Glycosyl hydrolase domain, family 43"/>
    <property type="match status" value="1"/>
</dbReference>
<protein>
    <recommendedName>
        <fullName evidence="3">Glycosylase</fullName>
    </recommendedName>
</protein>
<evidence type="ECO:0008006" key="3">
    <source>
        <dbReference type="Google" id="ProtNLM"/>
    </source>
</evidence>
<dbReference type="InterPro" id="IPR023296">
    <property type="entry name" value="Glyco_hydro_beta-prop_sf"/>
</dbReference>
<keyword evidence="2" id="KW-1185">Reference proteome</keyword>
<dbReference type="PANTHER" id="PTHR35279:SF1">
    <property type="entry name" value="ARABINANASE_LEVANSUCRASE_INVERTASE"/>
    <property type="match status" value="1"/>
</dbReference>
<evidence type="ECO:0000313" key="1">
    <source>
        <dbReference type="EMBL" id="BCO28889.1"/>
    </source>
</evidence>
<dbReference type="RefSeq" id="WP_223904796.1">
    <property type="nucleotide sequence ID" value="NZ_AP024238.1"/>
</dbReference>
<dbReference type="SUPFAM" id="SSF75005">
    <property type="entry name" value="Arabinanase/levansucrase/invertase"/>
    <property type="match status" value="1"/>
</dbReference>
<proteinExistence type="predicted"/>
<dbReference type="PANTHER" id="PTHR35279">
    <property type="match status" value="1"/>
</dbReference>
<organism evidence="1 2">
    <name type="scientific">Rhodoferax lithotrophicus</name>
    <dbReference type="NCBI Taxonomy" id="2798804"/>
    <lineage>
        <taxon>Bacteria</taxon>
        <taxon>Pseudomonadati</taxon>
        <taxon>Pseudomonadota</taxon>
        <taxon>Betaproteobacteria</taxon>
        <taxon>Burkholderiales</taxon>
        <taxon>Comamonadaceae</taxon>
        <taxon>Rhodoferax</taxon>
    </lineage>
</organism>
<gene>
    <name evidence="1" type="ORF">MIZ03_3799</name>
</gene>
<accession>A0ABM7MRI9</accession>